<dbReference type="GO" id="GO:0016020">
    <property type="term" value="C:membrane"/>
    <property type="evidence" value="ECO:0007669"/>
    <property type="project" value="InterPro"/>
</dbReference>
<dbReference type="Proteomes" id="UP000198619">
    <property type="component" value="Unassembled WGS sequence"/>
</dbReference>
<dbReference type="EMBL" id="FOKI01000010">
    <property type="protein sequence ID" value="SFB06420.1"/>
    <property type="molecule type" value="Genomic_DNA"/>
</dbReference>
<evidence type="ECO:0000313" key="5">
    <source>
        <dbReference type="Proteomes" id="UP000198619"/>
    </source>
</evidence>
<keyword evidence="1 2" id="KW-0807">Transducer</keyword>
<dbReference type="InterPro" id="IPR004089">
    <property type="entry name" value="MCPsignal_dom"/>
</dbReference>
<dbReference type="RefSeq" id="WP_090040525.1">
    <property type="nucleotide sequence ID" value="NZ_FOKI01000010.1"/>
</dbReference>
<dbReference type="OrthoDB" id="9807021at2"/>
<reference evidence="4 5" key="1">
    <citation type="submission" date="2016-10" db="EMBL/GenBank/DDBJ databases">
        <authorList>
            <person name="de Groot N.N."/>
        </authorList>
    </citation>
    <scope>NUCLEOTIDE SEQUENCE [LARGE SCALE GENOMIC DNA]</scope>
    <source>
        <strain evidence="4 5">DSM 12271</strain>
    </source>
</reference>
<dbReference type="AlphaFoldDB" id="A0A1I0Y1D6"/>
<name>A0A1I0Y1D6_9CLOT</name>
<evidence type="ECO:0000313" key="4">
    <source>
        <dbReference type="EMBL" id="SFB06420.1"/>
    </source>
</evidence>
<dbReference type="PROSITE" id="PS50111">
    <property type="entry name" value="CHEMOTAXIS_TRANSDUC_2"/>
    <property type="match status" value="1"/>
</dbReference>
<proteinExistence type="predicted"/>
<dbReference type="GO" id="GO:0007165">
    <property type="term" value="P:signal transduction"/>
    <property type="evidence" value="ECO:0007669"/>
    <property type="project" value="UniProtKB-KW"/>
</dbReference>
<dbReference type="SMART" id="SM00283">
    <property type="entry name" value="MA"/>
    <property type="match status" value="1"/>
</dbReference>
<sequence length="277" mass="30090">MVETLEQNELINSFNNLIPYFKYYFEEEIAFTISNTEYFLRGVDSENIKLGVKYGDKIPVGCAAYECLKAQKPISITVPKEVFGVSVKAQGVPVKENGRVVGTIVIAKSLKRKKEMIGLAENLSSSLAEITKALHSINKGISEVASLNSSIKTNVDMTYVEAQNTNDVIGFIQNISKQTNLLGLNAAIEASRSGEFGKGFSVVANEIRKLSTSSSESIKQISDVLNSIQGSVVEIAGKVNKSNNIFEDQVASIQELTGGIEKLNKSALILKNITDSI</sequence>
<dbReference type="SUPFAM" id="SSF58104">
    <property type="entry name" value="Methyl-accepting chemotaxis protein (MCP) signaling domain"/>
    <property type="match status" value="1"/>
</dbReference>
<organism evidence="4 5">
    <name type="scientific">Clostridium frigidicarnis</name>
    <dbReference type="NCBI Taxonomy" id="84698"/>
    <lineage>
        <taxon>Bacteria</taxon>
        <taxon>Bacillati</taxon>
        <taxon>Bacillota</taxon>
        <taxon>Clostridia</taxon>
        <taxon>Eubacteriales</taxon>
        <taxon>Clostridiaceae</taxon>
        <taxon>Clostridium</taxon>
    </lineage>
</organism>
<dbReference type="PANTHER" id="PTHR32089">
    <property type="entry name" value="METHYL-ACCEPTING CHEMOTAXIS PROTEIN MCPB"/>
    <property type="match status" value="1"/>
</dbReference>
<dbReference type="Pfam" id="PF00015">
    <property type="entry name" value="MCPsignal"/>
    <property type="match status" value="1"/>
</dbReference>
<dbReference type="STRING" id="84698.SAMN04488528_1010102"/>
<dbReference type="PANTHER" id="PTHR32089:SF112">
    <property type="entry name" value="LYSOZYME-LIKE PROTEIN-RELATED"/>
    <property type="match status" value="1"/>
</dbReference>
<dbReference type="Gene3D" id="1.10.287.950">
    <property type="entry name" value="Methyl-accepting chemotaxis protein"/>
    <property type="match status" value="1"/>
</dbReference>
<accession>A0A1I0Y1D6</accession>
<protein>
    <submittedName>
        <fullName evidence="4">Methyl-accepting chemotaxis protein (MCP) signalling domain-containing protein</fullName>
    </submittedName>
</protein>
<gene>
    <name evidence="4" type="ORF">SAMN04488528_1010102</name>
</gene>
<keyword evidence="5" id="KW-1185">Reference proteome</keyword>
<evidence type="ECO:0000256" key="1">
    <source>
        <dbReference type="ARBA" id="ARBA00023224"/>
    </source>
</evidence>
<evidence type="ECO:0000259" key="3">
    <source>
        <dbReference type="PROSITE" id="PS50111"/>
    </source>
</evidence>
<evidence type="ECO:0000256" key="2">
    <source>
        <dbReference type="PROSITE-ProRule" id="PRU00284"/>
    </source>
</evidence>
<feature type="domain" description="Methyl-accepting transducer" evidence="3">
    <location>
        <begin position="161"/>
        <end position="277"/>
    </location>
</feature>